<feature type="compositionally biased region" description="Polar residues" evidence="1">
    <location>
        <begin position="1"/>
        <end position="21"/>
    </location>
</feature>
<comment type="caution">
    <text evidence="2">The sequence shown here is derived from an EMBL/GenBank/DDBJ whole genome shotgun (WGS) entry which is preliminary data.</text>
</comment>
<dbReference type="AlphaFoldDB" id="S7XJQ8"/>
<dbReference type="Proteomes" id="UP000014978">
    <property type="component" value="Unassembled WGS sequence"/>
</dbReference>
<sequence length="520" mass="60970">MSNNKENIKVNTSLQDNNINDTQKESKDNNILDNNNVLDDNANISSTTKRKSNSIGTKKLKGKNKIDDNDFEEYKKFMDITRKFYDENKDLNNKINDEYKNISIMHKDDNSLNEKDVVLNMKVSEEGENKVKEEKYNVHGVVNNKGFIEVNNEQNEIERVNNEENNNTSVDNENEESKINEANNEEIKDININEIGKDDNEEINTTADSKNEENTMGDKTITNSNNKNNNDDDEINGNNNEEIKGNKDNDNNEHNNNEETKDNNNNNNIINKNKESIIDITTILYFDYILYKICKLYTTDTQPIKYLCIAHNIKKLLEKESFDTETYIKILIIKIYREYYKIKEFNHKNTTYIIELLFEYQNTYNIFDIYKDSDTTATEDITITSFTNSSINSNEEDKSDKELGDDNKELDNNEEEMKDNNNIDNNINNNINYNTNNTINNTSNNIGIIEYLLDLFITYYFILTYGEVGNESFYHYIENNHERILNMMEKKENIEYKIFKQLENIVDKLNTPYLEGLDTE</sequence>
<name>S7XJQ8_SPRLO</name>
<feature type="compositionally biased region" description="Basic and acidic residues" evidence="1">
    <location>
        <begin position="395"/>
        <end position="411"/>
    </location>
</feature>
<protein>
    <submittedName>
        <fullName evidence="2">Uncharacterized protein</fullName>
    </submittedName>
</protein>
<evidence type="ECO:0000256" key="1">
    <source>
        <dbReference type="SAM" id="MobiDB-lite"/>
    </source>
</evidence>
<feature type="compositionally biased region" description="Basic residues" evidence="1">
    <location>
        <begin position="48"/>
        <end position="63"/>
    </location>
</feature>
<feature type="region of interest" description="Disordered" evidence="1">
    <location>
        <begin position="391"/>
        <end position="422"/>
    </location>
</feature>
<reference evidence="3" key="1">
    <citation type="journal article" date="2013" name="PLoS Genet.">
        <title>The genome of Spraguea lophii and the basis of host-microsporidian interactions.</title>
        <authorList>
            <person name="Campbell S.E."/>
            <person name="Williams T.A."/>
            <person name="Yousuf A."/>
            <person name="Soanes D.M."/>
            <person name="Paszkiewicz K.H."/>
            <person name="Williams B.A.P."/>
        </authorList>
    </citation>
    <scope>NUCLEOTIDE SEQUENCE [LARGE SCALE GENOMIC DNA]</scope>
    <source>
        <strain evidence="3">42_110</strain>
    </source>
</reference>
<feature type="region of interest" description="Disordered" evidence="1">
    <location>
        <begin position="153"/>
        <end position="269"/>
    </location>
</feature>
<keyword evidence="3" id="KW-1185">Reference proteome</keyword>
<dbReference type="InParanoid" id="S7XJQ8"/>
<evidence type="ECO:0000313" key="3">
    <source>
        <dbReference type="Proteomes" id="UP000014978"/>
    </source>
</evidence>
<dbReference type="HOGENOM" id="CLU_523957_0_0_1"/>
<dbReference type="VEuPathDB" id="MicrosporidiaDB:SLOPH_836"/>
<dbReference type="EMBL" id="ATCN01000322">
    <property type="protein sequence ID" value="EPR79264.1"/>
    <property type="molecule type" value="Genomic_DNA"/>
</dbReference>
<proteinExistence type="predicted"/>
<organism evidence="2 3">
    <name type="scientific">Spraguea lophii (strain 42_110)</name>
    <name type="common">Microsporidian parasite</name>
    <dbReference type="NCBI Taxonomy" id="1358809"/>
    <lineage>
        <taxon>Eukaryota</taxon>
        <taxon>Fungi</taxon>
        <taxon>Fungi incertae sedis</taxon>
        <taxon>Microsporidia</taxon>
        <taxon>Spragueidae</taxon>
        <taxon>Spraguea</taxon>
    </lineage>
</organism>
<feature type="compositionally biased region" description="Basic and acidic residues" evidence="1">
    <location>
        <begin position="175"/>
        <end position="198"/>
    </location>
</feature>
<feature type="compositionally biased region" description="Low complexity" evidence="1">
    <location>
        <begin position="31"/>
        <end position="44"/>
    </location>
</feature>
<evidence type="ECO:0000313" key="2">
    <source>
        <dbReference type="EMBL" id="EPR79264.1"/>
    </source>
</evidence>
<feature type="region of interest" description="Disordered" evidence="1">
    <location>
        <begin position="1"/>
        <end position="64"/>
    </location>
</feature>
<feature type="compositionally biased region" description="Basic and acidic residues" evidence="1">
    <location>
        <begin position="241"/>
        <end position="262"/>
    </location>
</feature>
<accession>S7XJQ8</accession>
<gene>
    <name evidence="2" type="ORF">SLOPH_836</name>
</gene>